<keyword evidence="2" id="KW-1185">Reference proteome</keyword>
<keyword evidence="1" id="KW-0560">Oxidoreductase</keyword>
<dbReference type="RefSeq" id="WP_344416473.1">
    <property type="nucleotide sequence ID" value="NZ_BAAAQK010000006.1"/>
</dbReference>
<reference evidence="1 2" key="1">
    <citation type="journal article" date="2019" name="Int. J. Syst. Evol. Microbiol.">
        <title>The Global Catalogue of Microorganisms (GCM) 10K type strain sequencing project: providing services to taxonomists for standard genome sequencing and annotation.</title>
        <authorList>
            <consortium name="The Broad Institute Genomics Platform"/>
            <consortium name="The Broad Institute Genome Sequencing Center for Infectious Disease"/>
            <person name="Wu L."/>
            <person name="Ma J."/>
        </authorList>
    </citation>
    <scope>NUCLEOTIDE SEQUENCE [LARGE SCALE GENOMIC DNA]</scope>
    <source>
        <strain evidence="1 2">JCM 16009</strain>
    </source>
</reference>
<gene>
    <name evidence="1" type="ORF">GCM10009836_28330</name>
</gene>
<dbReference type="Gene3D" id="2.60.120.620">
    <property type="entry name" value="q2cbj1_9rhob like domain"/>
    <property type="match status" value="1"/>
</dbReference>
<sequence length="265" mass="28658">MPALSPAQVRTFVDDGCVLLEEAFPRALADECRGLLWQQLEAEIGAREDEPATWTRPVHRIAGRGDAPFRRAATTDRLHSAFDQLAGPGAWTPRLGLGTFPIRFPHTPLNRLGDPGDAGWHVEGSYAGPGGEFRLGLRSRGRALLLLFLFSEVTEVDAPTKVRPGSHRDAARLLAPHGDEGAEFFAFAGEVVPATEHLPTALATGAPGDVWLVHPFLVHSAQEHHESRVKFMAQPPLVPTGLLDLDTPDPTPVALPVREALPQTS</sequence>
<dbReference type="EMBL" id="BAAAQK010000006">
    <property type="protein sequence ID" value="GAA1847087.1"/>
    <property type="molecule type" value="Genomic_DNA"/>
</dbReference>
<proteinExistence type="predicted"/>
<accession>A0ABN2N1X8</accession>
<dbReference type="SUPFAM" id="SSF51197">
    <property type="entry name" value="Clavaminate synthase-like"/>
    <property type="match status" value="1"/>
</dbReference>
<organism evidence="1 2">
    <name type="scientific">Pseudonocardia ailaonensis</name>
    <dbReference type="NCBI Taxonomy" id="367279"/>
    <lineage>
        <taxon>Bacteria</taxon>
        <taxon>Bacillati</taxon>
        <taxon>Actinomycetota</taxon>
        <taxon>Actinomycetes</taxon>
        <taxon>Pseudonocardiales</taxon>
        <taxon>Pseudonocardiaceae</taxon>
        <taxon>Pseudonocardia</taxon>
    </lineage>
</organism>
<evidence type="ECO:0000313" key="2">
    <source>
        <dbReference type="Proteomes" id="UP001500449"/>
    </source>
</evidence>
<dbReference type="InterPro" id="IPR008775">
    <property type="entry name" value="Phytyl_CoA_dOase-like"/>
</dbReference>
<evidence type="ECO:0000313" key="1">
    <source>
        <dbReference type="EMBL" id="GAA1847087.1"/>
    </source>
</evidence>
<dbReference type="GO" id="GO:0051213">
    <property type="term" value="F:dioxygenase activity"/>
    <property type="evidence" value="ECO:0007669"/>
    <property type="project" value="UniProtKB-KW"/>
</dbReference>
<protein>
    <submittedName>
        <fullName evidence="1">Phytanoyl-CoA dioxygenase family protein</fullName>
    </submittedName>
</protein>
<name>A0ABN2N1X8_9PSEU</name>
<dbReference type="Pfam" id="PF05721">
    <property type="entry name" value="PhyH"/>
    <property type="match status" value="1"/>
</dbReference>
<keyword evidence="1" id="KW-0223">Dioxygenase</keyword>
<dbReference type="Proteomes" id="UP001500449">
    <property type="component" value="Unassembled WGS sequence"/>
</dbReference>
<comment type="caution">
    <text evidence="1">The sequence shown here is derived from an EMBL/GenBank/DDBJ whole genome shotgun (WGS) entry which is preliminary data.</text>
</comment>